<dbReference type="Proteomes" id="UP000321485">
    <property type="component" value="Unassembled WGS sequence"/>
</dbReference>
<dbReference type="AlphaFoldDB" id="A0A561XI32"/>
<evidence type="ECO:0000313" key="2">
    <source>
        <dbReference type="EMBL" id="TWG35763.1"/>
    </source>
</evidence>
<reference evidence="2 3" key="1">
    <citation type="journal article" date="2015" name="Stand. Genomic Sci.">
        <title>Genomic Encyclopedia of Bacterial and Archaeal Type Strains, Phase III: the genomes of soil and plant-associated and newly described type strains.</title>
        <authorList>
            <person name="Whitman W.B."/>
            <person name="Woyke T."/>
            <person name="Klenk H.P."/>
            <person name="Zhou Y."/>
            <person name="Lilburn T.G."/>
            <person name="Beck B.J."/>
            <person name="De Vos P."/>
            <person name="Vandamme P."/>
            <person name="Eisen J.A."/>
            <person name="Garrity G."/>
            <person name="Hugenholtz P."/>
            <person name="Kyrpides N.C."/>
        </authorList>
    </citation>
    <scope>NUCLEOTIDE SEQUENCE [LARGE SCALE GENOMIC DNA]</scope>
    <source>
        <strain evidence="2 3">DSM 64</strain>
    </source>
</reference>
<organism evidence="2 3">
    <name type="scientific">Acidovorax delafieldii</name>
    <name type="common">Pseudomonas delafieldii</name>
    <dbReference type="NCBI Taxonomy" id="47920"/>
    <lineage>
        <taxon>Bacteria</taxon>
        <taxon>Pseudomonadati</taxon>
        <taxon>Pseudomonadota</taxon>
        <taxon>Betaproteobacteria</taxon>
        <taxon>Burkholderiales</taxon>
        <taxon>Comamonadaceae</taxon>
        <taxon>Acidovorax</taxon>
    </lineage>
</organism>
<gene>
    <name evidence="2" type="ORF">ATF69_3325</name>
</gene>
<feature type="region of interest" description="Disordered" evidence="1">
    <location>
        <begin position="1"/>
        <end position="45"/>
    </location>
</feature>
<evidence type="ECO:0000256" key="1">
    <source>
        <dbReference type="SAM" id="MobiDB-lite"/>
    </source>
</evidence>
<evidence type="ECO:0000313" key="3">
    <source>
        <dbReference type="Proteomes" id="UP000321485"/>
    </source>
</evidence>
<comment type="caution">
    <text evidence="2">The sequence shown here is derived from an EMBL/GenBank/DDBJ whole genome shotgun (WGS) entry which is preliminary data.</text>
</comment>
<proteinExistence type="predicted"/>
<accession>A0A561XI32</accession>
<dbReference type="EMBL" id="VJWE01000015">
    <property type="protein sequence ID" value="TWG35763.1"/>
    <property type="molecule type" value="Genomic_DNA"/>
</dbReference>
<name>A0A561XI32_ACIDE</name>
<sequence>MGAVGARRSVSDTSGSSGAGATGSKWAEASNTSLHWPQRTHPSEMRNWSATTLKVVAQDGQRVIWLISERL</sequence>
<protein>
    <submittedName>
        <fullName evidence="2">Uncharacterized protein</fullName>
    </submittedName>
</protein>